<feature type="transmembrane region" description="Helical" evidence="14">
    <location>
        <begin position="173"/>
        <end position="196"/>
    </location>
</feature>
<keyword evidence="5 14" id="KW-0808">Transferase</keyword>
<reference evidence="15 16" key="1">
    <citation type="submission" date="2016-07" db="EMBL/GenBank/DDBJ databases">
        <title>Developing Vibrio natriegens as a novel, fast-growing host for biotechnology.</title>
        <authorList>
            <person name="Weinstock M.T."/>
            <person name="Hesek E.D."/>
            <person name="Wilson C.M."/>
            <person name="Gibson D.G."/>
        </authorList>
    </citation>
    <scope>NUCLEOTIDE SEQUENCE [LARGE SCALE GENOMIC DNA]</scope>
    <source>
        <strain evidence="15 16">ATCC 14048</strain>
    </source>
</reference>
<feature type="transmembrane region" description="Helical" evidence="14">
    <location>
        <begin position="217"/>
        <end position="238"/>
    </location>
</feature>
<dbReference type="InterPro" id="IPR044878">
    <property type="entry name" value="UbiA_sf"/>
</dbReference>
<comment type="miscellaneous">
    <text evidence="14">Carbon 2 of the heme B porphyrin ring is defined according to the Fischer nomenclature.</text>
</comment>
<name>A0AAN0Y614_VIBNA</name>
<dbReference type="InterPro" id="IPR006369">
    <property type="entry name" value="Protohaem_IX_farnesylTrfase"/>
</dbReference>
<evidence type="ECO:0000256" key="8">
    <source>
        <dbReference type="ARBA" id="ARBA00023133"/>
    </source>
</evidence>
<evidence type="ECO:0000256" key="14">
    <source>
        <dbReference type="HAMAP-Rule" id="MF_00154"/>
    </source>
</evidence>
<comment type="similarity">
    <text evidence="14">Belongs to the UbiA prenyltransferase family. Protoheme IX farnesyltransferase subfamily.</text>
</comment>
<evidence type="ECO:0000256" key="2">
    <source>
        <dbReference type="ARBA" id="ARBA00004919"/>
    </source>
</evidence>
<dbReference type="InterPro" id="IPR000537">
    <property type="entry name" value="UbiA_prenyltransferase"/>
</dbReference>
<evidence type="ECO:0000256" key="7">
    <source>
        <dbReference type="ARBA" id="ARBA00022989"/>
    </source>
</evidence>
<evidence type="ECO:0000256" key="10">
    <source>
        <dbReference type="ARBA" id="ARBA00030253"/>
    </source>
</evidence>
<evidence type="ECO:0000256" key="3">
    <source>
        <dbReference type="ARBA" id="ARBA00012292"/>
    </source>
</evidence>
<dbReference type="CDD" id="cd13957">
    <property type="entry name" value="PT_UbiA_Cox10"/>
    <property type="match status" value="1"/>
</dbReference>
<evidence type="ECO:0000256" key="1">
    <source>
        <dbReference type="ARBA" id="ARBA00004651"/>
    </source>
</evidence>
<proteinExistence type="inferred from homology"/>
<comment type="function">
    <text evidence="14">Converts heme B (protoheme IX) to heme O by substitution of the vinyl group on carbon 2 of heme B porphyrin ring with a hydroxyethyl farnesyl side group.</text>
</comment>
<dbReference type="PROSITE" id="PS00943">
    <property type="entry name" value="UBIA"/>
    <property type="match status" value="1"/>
</dbReference>
<sequence length="302" mass="33378">MNKEIALSLEGQKRIGSTYLKLTKPKVVALMLVTAVVGMSLAPVAVFPWLQAAIGLIGIGLMAGSAAAFNHLIDRHIDARMARTHKRPLPSGDTNPKSVVTFAICLGGVGFVLLYAWVNPLTAWMTLLSLLGYAVVYTMYLKRATPQNIVIAGIAGAMPPLLGWTAVTGELHGNAWLLVMIIFIWTPPHFWALAIHRVEEYRKVDIPMLPVTHGIEYTKTSILLYSVLLTLVCVMPVLVGMVGFIYLFTSLLLNAGFIYHAWKLKFAPEERSAIETFKFSIYHLFVLFIALLADHNLNLSMM</sequence>
<dbReference type="AlphaFoldDB" id="A0AAN0Y614"/>
<dbReference type="KEGG" id="vna:PN96_22600"/>
<dbReference type="GeneID" id="70915642"/>
<dbReference type="GO" id="GO:0005886">
    <property type="term" value="C:plasma membrane"/>
    <property type="evidence" value="ECO:0007669"/>
    <property type="project" value="UniProtKB-SubCell"/>
</dbReference>
<evidence type="ECO:0000256" key="13">
    <source>
        <dbReference type="ARBA" id="ARBA00047690"/>
    </source>
</evidence>
<dbReference type="EC" id="2.5.1.141" evidence="3 14"/>
<comment type="pathway">
    <text evidence="2 14">Porphyrin-containing compound metabolism; heme O biosynthesis; heme O from protoheme: step 1/1.</text>
</comment>
<gene>
    <name evidence="14" type="primary">cyoE</name>
    <name evidence="15" type="ORF">BA890_18095</name>
</gene>
<dbReference type="Gene3D" id="1.10.357.140">
    <property type="entry name" value="UbiA prenyltransferase"/>
    <property type="match status" value="1"/>
</dbReference>
<evidence type="ECO:0000313" key="16">
    <source>
        <dbReference type="Proteomes" id="UP000092741"/>
    </source>
</evidence>
<keyword evidence="4 14" id="KW-1003">Cell membrane</keyword>
<feature type="transmembrane region" description="Helical" evidence="14">
    <location>
        <begin position="123"/>
        <end position="141"/>
    </location>
</feature>
<dbReference type="GO" id="GO:0008495">
    <property type="term" value="F:protoheme IX farnesyltransferase activity"/>
    <property type="evidence" value="ECO:0007669"/>
    <property type="project" value="UniProtKB-UniRule"/>
</dbReference>
<dbReference type="HAMAP" id="MF_00154">
    <property type="entry name" value="CyoE_CtaB"/>
    <property type="match status" value="1"/>
</dbReference>
<dbReference type="NCBIfam" id="TIGR01473">
    <property type="entry name" value="cyoE_ctaB"/>
    <property type="match status" value="1"/>
</dbReference>
<evidence type="ECO:0000256" key="12">
    <source>
        <dbReference type="ARBA" id="ARBA00042475"/>
    </source>
</evidence>
<organism evidence="15 16">
    <name type="scientific">Vibrio natriegens NBRC 15636 = ATCC 14048 = DSM 759</name>
    <dbReference type="NCBI Taxonomy" id="1219067"/>
    <lineage>
        <taxon>Bacteria</taxon>
        <taxon>Pseudomonadati</taxon>
        <taxon>Pseudomonadota</taxon>
        <taxon>Gammaproteobacteria</taxon>
        <taxon>Vibrionales</taxon>
        <taxon>Vibrionaceae</taxon>
        <taxon>Vibrio</taxon>
    </lineage>
</organism>
<dbReference type="PANTHER" id="PTHR43448">
    <property type="entry name" value="PROTOHEME IX FARNESYLTRANSFERASE, MITOCHONDRIAL"/>
    <property type="match status" value="1"/>
</dbReference>
<comment type="subcellular location">
    <subcellularLocation>
        <location evidence="1 14">Cell membrane</location>
        <topology evidence="1 14">Multi-pass membrane protein</topology>
    </subcellularLocation>
</comment>
<dbReference type="FunFam" id="1.10.357.140:FF:000001">
    <property type="entry name" value="Protoheme IX farnesyltransferase"/>
    <property type="match status" value="1"/>
</dbReference>
<evidence type="ECO:0000256" key="6">
    <source>
        <dbReference type="ARBA" id="ARBA00022692"/>
    </source>
</evidence>
<feature type="transmembrane region" description="Helical" evidence="14">
    <location>
        <begin position="148"/>
        <end position="167"/>
    </location>
</feature>
<dbReference type="PANTHER" id="PTHR43448:SF7">
    <property type="entry name" value="4-HYDROXYBENZOATE SOLANESYLTRANSFERASE"/>
    <property type="match status" value="1"/>
</dbReference>
<keyword evidence="7 14" id="KW-1133">Transmembrane helix</keyword>
<dbReference type="RefSeq" id="WP_014234638.1">
    <property type="nucleotide sequence ID" value="NZ_ATFJ01000036.1"/>
</dbReference>
<feature type="transmembrane region" description="Helical" evidence="14">
    <location>
        <begin position="274"/>
        <end position="293"/>
    </location>
</feature>
<keyword evidence="16" id="KW-1185">Reference proteome</keyword>
<dbReference type="Proteomes" id="UP000092741">
    <property type="component" value="Chromosome 2"/>
</dbReference>
<dbReference type="EMBL" id="CP016346">
    <property type="protein sequence ID" value="ANQ14655.1"/>
    <property type="molecule type" value="Genomic_DNA"/>
</dbReference>
<protein>
    <recommendedName>
        <fullName evidence="11 14">Protoheme IX farnesyltransferase</fullName>
        <ecNumber evidence="3 14">2.5.1.141</ecNumber>
    </recommendedName>
    <alternativeName>
        <fullName evidence="12 14">Heme B farnesyltransferase</fullName>
    </alternativeName>
    <alternativeName>
        <fullName evidence="10 14">Heme O synthase</fullName>
    </alternativeName>
</protein>
<dbReference type="GO" id="GO:0048034">
    <property type="term" value="P:heme O biosynthetic process"/>
    <property type="evidence" value="ECO:0007669"/>
    <property type="project" value="UniProtKB-UniRule"/>
</dbReference>
<accession>A0AAN0Y614</accession>
<evidence type="ECO:0000256" key="11">
    <source>
        <dbReference type="ARBA" id="ARBA00040810"/>
    </source>
</evidence>
<evidence type="ECO:0000313" key="15">
    <source>
        <dbReference type="EMBL" id="ANQ14655.1"/>
    </source>
</evidence>
<feature type="transmembrane region" description="Helical" evidence="14">
    <location>
        <begin position="94"/>
        <end position="117"/>
    </location>
</feature>
<keyword evidence="8 14" id="KW-0350">Heme biosynthesis</keyword>
<evidence type="ECO:0000256" key="4">
    <source>
        <dbReference type="ARBA" id="ARBA00022475"/>
    </source>
</evidence>
<dbReference type="InterPro" id="IPR030470">
    <property type="entry name" value="UbiA_prenylTrfase_CS"/>
</dbReference>
<dbReference type="Pfam" id="PF01040">
    <property type="entry name" value="UbiA"/>
    <property type="match status" value="1"/>
</dbReference>
<keyword evidence="9 14" id="KW-0472">Membrane</keyword>
<feature type="transmembrane region" description="Helical" evidence="14">
    <location>
        <begin position="27"/>
        <end position="46"/>
    </location>
</feature>
<dbReference type="NCBIfam" id="NF003349">
    <property type="entry name" value="PRK04375.1-2"/>
    <property type="match status" value="1"/>
</dbReference>
<comment type="catalytic activity">
    <reaction evidence="13 14">
        <text>heme b + (2E,6E)-farnesyl diphosphate + H2O = Fe(II)-heme o + diphosphate</text>
        <dbReference type="Rhea" id="RHEA:28070"/>
        <dbReference type="ChEBI" id="CHEBI:15377"/>
        <dbReference type="ChEBI" id="CHEBI:33019"/>
        <dbReference type="ChEBI" id="CHEBI:60344"/>
        <dbReference type="ChEBI" id="CHEBI:60530"/>
        <dbReference type="ChEBI" id="CHEBI:175763"/>
        <dbReference type="EC" id="2.5.1.141"/>
    </reaction>
</comment>
<keyword evidence="6 14" id="KW-0812">Transmembrane</keyword>
<evidence type="ECO:0000256" key="5">
    <source>
        <dbReference type="ARBA" id="ARBA00022679"/>
    </source>
</evidence>
<feature type="transmembrane region" description="Helical" evidence="14">
    <location>
        <begin position="52"/>
        <end position="73"/>
    </location>
</feature>
<evidence type="ECO:0000256" key="9">
    <source>
        <dbReference type="ARBA" id="ARBA00023136"/>
    </source>
</evidence>